<dbReference type="AlphaFoldDB" id="A0A382Q697"/>
<evidence type="ECO:0000259" key="2">
    <source>
        <dbReference type="PROSITE" id="PS50850"/>
    </source>
</evidence>
<evidence type="ECO:0000256" key="1">
    <source>
        <dbReference type="SAM" id="Phobius"/>
    </source>
</evidence>
<keyword evidence="1" id="KW-0812">Transmembrane</keyword>
<feature type="transmembrane region" description="Helical" evidence="1">
    <location>
        <begin position="34"/>
        <end position="56"/>
    </location>
</feature>
<dbReference type="PROSITE" id="PS50850">
    <property type="entry name" value="MFS"/>
    <property type="match status" value="1"/>
</dbReference>
<dbReference type="Gene3D" id="1.20.1250.20">
    <property type="entry name" value="MFS general substrate transporter like domains"/>
    <property type="match status" value="1"/>
</dbReference>
<dbReference type="SUPFAM" id="SSF103473">
    <property type="entry name" value="MFS general substrate transporter"/>
    <property type="match status" value="1"/>
</dbReference>
<keyword evidence="1" id="KW-1133">Transmembrane helix</keyword>
<reference evidence="3" key="1">
    <citation type="submission" date="2018-05" db="EMBL/GenBank/DDBJ databases">
        <authorList>
            <person name="Lanie J.A."/>
            <person name="Ng W.-L."/>
            <person name="Kazmierczak K.M."/>
            <person name="Andrzejewski T.M."/>
            <person name="Davidsen T.M."/>
            <person name="Wayne K.J."/>
            <person name="Tettelin H."/>
            <person name="Glass J.I."/>
            <person name="Rusch D."/>
            <person name="Podicherti R."/>
            <person name="Tsui H.-C.T."/>
            <person name="Winkler M.E."/>
        </authorList>
    </citation>
    <scope>NUCLEOTIDE SEQUENCE</scope>
</reference>
<gene>
    <name evidence="3" type="ORF">METZ01_LOCUS333289</name>
</gene>
<name>A0A382Q697_9ZZZZ</name>
<feature type="domain" description="Major facilitator superfamily (MFS) profile" evidence="2">
    <location>
        <begin position="1"/>
        <end position="123"/>
    </location>
</feature>
<keyword evidence="1" id="KW-0472">Membrane</keyword>
<evidence type="ECO:0000313" key="3">
    <source>
        <dbReference type="EMBL" id="SVC80435.1"/>
    </source>
</evidence>
<dbReference type="InterPro" id="IPR036259">
    <property type="entry name" value="MFS_trans_sf"/>
</dbReference>
<organism evidence="3">
    <name type="scientific">marine metagenome</name>
    <dbReference type="NCBI Taxonomy" id="408172"/>
    <lineage>
        <taxon>unclassified sequences</taxon>
        <taxon>metagenomes</taxon>
        <taxon>ecological metagenomes</taxon>
    </lineage>
</organism>
<sequence>MVDRIGALRLVPLHLLPLGVGLVVVALFDAPLIVTFYLCAMGISSGLAFTSVVAMWAEMYGVRNIGAIKSVVTATMVFASALGPPFMGVLIDAGVGMDVICLIFAAYVVVGTGLIWGALRGVTARRAAA</sequence>
<feature type="transmembrane region" description="Helical" evidence="1">
    <location>
        <begin position="97"/>
        <end position="119"/>
    </location>
</feature>
<dbReference type="InterPro" id="IPR020846">
    <property type="entry name" value="MFS_dom"/>
</dbReference>
<feature type="transmembrane region" description="Helical" evidence="1">
    <location>
        <begin position="7"/>
        <end position="28"/>
    </location>
</feature>
<proteinExistence type="predicted"/>
<dbReference type="EMBL" id="UINC01111890">
    <property type="protein sequence ID" value="SVC80435.1"/>
    <property type="molecule type" value="Genomic_DNA"/>
</dbReference>
<dbReference type="GO" id="GO:0022857">
    <property type="term" value="F:transmembrane transporter activity"/>
    <property type="evidence" value="ECO:0007669"/>
    <property type="project" value="InterPro"/>
</dbReference>
<feature type="transmembrane region" description="Helical" evidence="1">
    <location>
        <begin position="68"/>
        <end position="91"/>
    </location>
</feature>
<accession>A0A382Q697</accession>
<protein>
    <recommendedName>
        <fullName evidence="2">Major facilitator superfamily (MFS) profile domain-containing protein</fullName>
    </recommendedName>
</protein>